<dbReference type="VEuPathDB" id="VectorBase:ADIR014758"/>
<sequence>MQPPLSLSLIDLEPGVLSLVLLRSITTSLPGKLWLDRDGLSILIINQVEKILSLCSVEDYEI</sequence>
<dbReference type="Proteomes" id="UP000075884">
    <property type="component" value="Unassembled WGS sequence"/>
</dbReference>
<dbReference type="AlphaFoldDB" id="A0A182NY52"/>
<reference evidence="2" key="1">
    <citation type="submission" date="2013-03" db="EMBL/GenBank/DDBJ databases">
        <title>The Genome Sequence of Anopheles dirus WRAIR2.</title>
        <authorList>
            <consortium name="The Broad Institute Genomics Platform"/>
            <person name="Neafsey D.E."/>
            <person name="Walton C."/>
            <person name="Walker B."/>
            <person name="Young S.K."/>
            <person name="Zeng Q."/>
            <person name="Gargeya S."/>
            <person name="Fitzgerald M."/>
            <person name="Haas B."/>
            <person name="Abouelleil A."/>
            <person name="Allen A.W."/>
            <person name="Alvarado L."/>
            <person name="Arachchi H.M."/>
            <person name="Berlin A.M."/>
            <person name="Chapman S.B."/>
            <person name="Gainer-Dewar J."/>
            <person name="Goldberg J."/>
            <person name="Griggs A."/>
            <person name="Gujja S."/>
            <person name="Hansen M."/>
            <person name="Howarth C."/>
            <person name="Imamovic A."/>
            <person name="Ireland A."/>
            <person name="Larimer J."/>
            <person name="McCowan C."/>
            <person name="Murphy C."/>
            <person name="Pearson M."/>
            <person name="Poon T.W."/>
            <person name="Priest M."/>
            <person name="Roberts A."/>
            <person name="Saif S."/>
            <person name="Shea T."/>
            <person name="Sisk P."/>
            <person name="Sykes S."/>
            <person name="Wortman J."/>
            <person name="Nusbaum C."/>
            <person name="Birren B."/>
        </authorList>
    </citation>
    <scope>NUCLEOTIDE SEQUENCE [LARGE SCALE GENOMIC DNA]</scope>
    <source>
        <strain evidence="2">WRAIR2</strain>
    </source>
</reference>
<evidence type="ECO:0000313" key="2">
    <source>
        <dbReference type="Proteomes" id="UP000075884"/>
    </source>
</evidence>
<evidence type="ECO:0000313" key="1">
    <source>
        <dbReference type="EnsemblMetazoa" id="ADIR014758-PA"/>
    </source>
</evidence>
<protein>
    <submittedName>
        <fullName evidence="1">Uncharacterized protein</fullName>
    </submittedName>
</protein>
<accession>A0A182NY52</accession>
<proteinExistence type="predicted"/>
<keyword evidence="2" id="KW-1185">Reference proteome</keyword>
<reference evidence="1" key="2">
    <citation type="submission" date="2020-05" db="UniProtKB">
        <authorList>
            <consortium name="EnsemblMetazoa"/>
        </authorList>
    </citation>
    <scope>IDENTIFICATION</scope>
    <source>
        <strain evidence="1">WRAIR2</strain>
    </source>
</reference>
<dbReference type="EnsemblMetazoa" id="ADIR014758-RA">
    <property type="protein sequence ID" value="ADIR014758-PA"/>
    <property type="gene ID" value="ADIR014758"/>
</dbReference>
<name>A0A182NY52_9DIPT</name>
<organism evidence="1 2">
    <name type="scientific">Anopheles dirus</name>
    <dbReference type="NCBI Taxonomy" id="7168"/>
    <lineage>
        <taxon>Eukaryota</taxon>
        <taxon>Metazoa</taxon>
        <taxon>Ecdysozoa</taxon>
        <taxon>Arthropoda</taxon>
        <taxon>Hexapoda</taxon>
        <taxon>Insecta</taxon>
        <taxon>Pterygota</taxon>
        <taxon>Neoptera</taxon>
        <taxon>Endopterygota</taxon>
        <taxon>Diptera</taxon>
        <taxon>Nematocera</taxon>
        <taxon>Culicoidea</taxon>
        <taxon>Culicidae</taxon>
        <taxon>Anophelinae</taxon>
        <taxon>Anopheles</taxon>
    </lineage>
</organism>